<comment type="caution">
    <text evidence="3">The sequence shown here is derived from an EMBL/GenBank/DDBJ whole genome shotgun (WGS) entry which is preliminary data.</text>
</comment>
<comment type="similarity">
    <text evidence="1">Belongs to the AHA1 family.</text>
</comment>
<dbReference type="InterPro" id="IPR013538">
    <property type="entry name" value="ASHA1/2-like_C"/>
</dbReference>
<accession>A0A7W4W9G2</accession>
<proteinExistence type="inferred from homology"/>
<sequence>MNETSSETLSVVVEREIPYPPEKIWRALTQPHLMEEWLMKNNFKPVLGHRFNLHGDWGGVLDCEVLTVEPNKTLSYTWNFSHDDAAYNLQSVVTFTLTPTSTGTHLRMEQSGFRPDQKQAYQGAKFGWRGFLTSLEEVLARVERPTFTDSANAPNE</sequence>
<dbReference type="RefSeq" id="WP_183457170.1">
    <property type="nucleotide sequence ID" value="NZ_JACHWZ010000003.1"/>
</dbReference>
<dbReference type="InterPro" id="IPR023393">
    <property type="entry name" value="START-like_dom_sf"/>
</dbReference>
<feature type="domain" description="Activator of Hsp90 ATPase homologue 1/2-like C-terminal" evidence="2">
    <location>
        <begin position="19"/>
        <end position="139"/>
    </location>
</feature>
<dbReference type="Gene3D" id="3.30.530.20">
    <property type="match status" value="1"/>
</dbReference>
<evidence type="ECO:0000256" key="1">
    <source>
        <dbReference type="ARBA" id="ARBA00006817"/>
    </source>
</evidence>
<dbReference type="Proteomes" id="UP000535937">
    <property type="component" value="Unassembled WGS sequence"/>
</dbReference>
<reference evidence="3 4" key="1">
    <citation type="submission" date="2020-08" db="EMBL/GenBank/DDBJ databases">
        <title>Genomic Encyclopedia of Type Strains, Phase III (KMG-III): the genomes of soil and plant-associated and newly described type strains.</title>
        <authorList>
            <person name="Whitman W."/>
        </authorList>
    </citation>
    <scope>NUCLEOTIDE SEQUENCE [LARGE SCALE GENOMIC DNA]</scope>
    <source>
        <strain evidence="3 4">CECT 8799</strain>
    </source>
</reference>
<gene>
    <name evidence="3" type="ORF">FHS09_000919</name>
</gene>
<dbReference type="Pfam" id="PF08327">
    <property type="entry name" value="AHSA1"/>
    <property type="match status" value="1"/>
</dbReference>
<keyword evidence="4" id="KW-1185">Reference proteome</keyword>
<name>A0A7W4W9G2_9GAMM</name>
<evidence type="ECO:0000313" key="3">
    <source>
        <dbReference type="EMBL" id="MBB3060106.1"/>
    </source>
</evidence>
<organism evidence="3 4">
    <name type="scientific">Microbulbifer rhizosphaerae</name>
    <dbReference type="NCBI Taxonomy" id="1562603"/>
    <lineage>
        <taxon>Bacteria</taxon>
        <taxon>Pseudomonadati</taxon>
        <taxon>Pseudomonadota</taxon>
        <taxon>Gammaproteobacteria</taxon>
        <taxon>Cellvibrionales</taxon>
        <taxon>Microbulbiferaceae</taxon>
        <taxon>Microbulbifer</taxon>
    </lineage>
</organism>
<dbReference type="CDD" id="cd07814">
    <property type="entry name" value="SRPBCC_CalC_Aha1-like"/>
    <property type="match status" value="1"/>
</dbReference>
<dbReference type="EMBL" id="JACHWZ010000003">
    <property type="protein sequence ID" value="MBB3060106.1"/>
    <property type="molecule type" value="Genomic_DNA"/>
</dbReference>
<evidence type="ECO:0000259" key="2">
    <source>
        <dbReference type="Pfam" id="PF08327"/>
    </source>
</evidence>
<evidence type="ECO:0000313" key="4">
    <source>
        <dbReference type="Proteomes" id="UP000535937"/>
    </source>
</evidence>
<protein>
    <submittedName>
        <fullName evidence="3">Uncharacterized protein YndB with AHSA1/START domain</fullName>
    </submittedName>
</protein>
<dbReference type="SUPFAM" id="SSF55961">
    <property type="entry name" value="Bet v1-like"/>
    <property type="match status" value="1"/>
</dbReference>
<dbReference type="AlphaFoldDB" id="A0A7W4W9G2"/>